<proteinExistence type="predicted"/>
<keyword evidence="18" id="KW-1185">Reference proteome</keyword>
<reference evidence="17 18" key="1">
    <citation type="submission" date="2019-09" db="EMBL/GenBank/DDBJ databases">
        <title>Draft Whole-Genome sequence of Blastochloris sulfoviridis DSM 729.</title>
        <authorList>
            <person name="Meyer T.E."/>
            <person name="Kyndt J.A."/>
        </authorList>
    </citation>
    <scope>NUCLEOTIDE SEQUENCE [LARGE SCALE GENOMIC DNA]</scope>
    <source>
        <strain evidence="17 18">DSM 729</strain>
    </source>
</reference>
<dbReference type="RefSeq" id="WP_150097288.1">
    <property type="nucleotide sequence ID" value="NZ_VWPL01000012.1"/>
</dbReference>
<dbReference type="PANTHER" id="PTHR11070:SF23">
    <property type="entry name" value="RECBCD ENZYME SUBUNIT RECB"/>
    <property type="match status" value="1"/>
</dbReference>
<dbReference type="GO" id="GO:0043138">
    <property type="term" value="F:3'-5' DNA helicase activity"/>
    <property type="evidence" value="ECO:0007669"/>
    <property type="project" value="UniProtKB-EC"/>
</dbReference>
<organism evidence="17 18">
    <name type="scientific">Blastochloris sulfoviridis</name>
    <dbReference type="NCBI Taxonomy" id="50712"/>
    <lineage>
        <taxon>Bacteria</taxon>
        <taxon>Pseudomonadati</taxon>
        <taxon>Pseudomonadota</taxon>
        <taxon>Alphaproteobacteria</taxon>
        <taxon>Hyphomicrobiales</taxon>
        <taxon>Blastochloridaceae</taxon>
        <taxon>Blastochloris</taxon>
    </lineage>
</organism>
<feature type="domain" description="UvrD-like helicase ATP-binding" evidence="15">
    <location>
        <begin position="8"/>
        <end position="477"/>
    </location>
</feature>
<keyword evidence="9" id="KW-0234">DNA repair</keyword>
<evidence type="ECO:0000256" key="1">
    <source>
        <dbReference type="ARBA" id="ARBA00022722"/>
    </source>
</evidence>
<dbReference type="GO" id="GO:0004527">
    <property type="term" value="F:exonuclease activity"/>
    <property type="evidence" value="ECO:0007669"/>
    <property type="project" value="UniProtKB-KW"/>
</dbReference>
<dbReference type="PROSITE" id="PS51198">
    <property type="entry name" value="UVRD_HELICASE_ATP_BIND"/>
    <property type="match status" value="1"/>
</dbReference>
<dbReference type="AlphaFoldDB" id="A0A5M6I0R7"/>
<keyword evidence="5 14" id="KW-0347">Helicase</keyword>
<evidence type="ECO:0000256" key="3">
    <source>
        <dbReference type="ARBA" id="ARBA00022763"/>
    </source>
</evidence>
<dbReference type="InterPro" id="IPR011604">
    <property type="entry name" value="PDDEXK-like_dom_sf"/>
</dbReference>
<dbReference type="SUPFAM" id="SSF52540">
    <property type="entry name" value="P-loop containing nucleoside triphosphate hydrolases"/>
    <property type="match status" value="1"/>
</dbReference>
<dbReference type="Pfam" id="PF00580">
    <property type="entry name" value="UvrD-helicase"/>
    <property type="match status" value="1"/>
</dbReference>
<evidence type="ECO:0000256" key="9">
    <source>
        <dbReference type="ARBA" id="ARBA00023204"/>
    </source>
</evidence>
<dbReference type="GO" id="GO:0000725">
    <property type="term" value="P:recombinational repair"/>
    <property type="evidence" value="ECO:0007669"/>
    <property type="project" value="TreeGrafter"/>
</dbReference>
<keyword evidence="7 14" id="KW-0067">ATP-binding</keyword>
<dbReference type="InterPro" id="IPR014016">
    <property type="entry name" value="UvrD-like_ATP-bd"/>
</dbReference>
<evidence type="ECO:0000256" key="10">
    <source>
        <dbReference type="ARBA" id="ARBA00023235"/>
    </source>
</evidence>
<dbReference type="Proteomes" id="UP000323886">
    <property type="component" value="Unassembled WGS sequence"/>
</dbReference>
<sequence>MIDATKALRDDAARRDAINVHDRSILVEAGAGSGKTAVMAGRIAVMLAEGIAPKSIAAVTFTELAASELLIRVRDFVGDLAAGHIAPELRVALPAGLSEVQQAHLLAASASIDEITCSTIHGFCQRLIKPYPVEADIDPGASVMDRNQADLAFVEIVDTWLREQLSGGEGGIIAEMVLQDPGETVGLIHKIVANLRRRRTVSAQPVSPLTLHLQAFRDAADAFAAFIRTAPAVEPETVAIAQRFSEMAREIDAGPTAETPAGLVRLLVSRPHRDLCTKSGTFSAYKKKGKWAEAAKREGLAKADGERLNTAAEGHYATCCEAWRQMVQNIASRVLSDVIVQVQPVLQRFRDHKRSAALLDFDDLIFAARGLLRDHNDVRRSLAGRFAHVLVDEFQDTDPLQTEIFWRLCGEPPAEGATGDWTAFRILPGALFLVGDPKQAIYRFRGADVSAYVRARDAFLAQDPDSVLSISTNFRSCAPILTYVNERFEALLSSDGQPGFTALDPFHADRGEALCVAALDVAVADENGKATAEQQRDAEADAVAEMCVRLIGSEMIIDRRSGVSRICRPGDIALLAPTGSDLWRYEEALERRGIPVATQAGKGLFRRQEIQDLIALTRVLADRRDTLALGALLRGPLVGLTEEELLDIIWALPRSEDYPDMLPRLDLGVDTSGIAHPLARATIEKLRALYRRTNSTTPHDLLSQAVDVMRVRPILLERHRGQAERALANVDLYLSLTTAYAVRGLRAFAETITAAWTDESRAVEGRPDAQEEAVALYTMHAAKGLEWPIVVPVNTMTGIMAPESAVTDRDNDIFYCPVFGVHPVGYDEARDAEKAELDRERIRLWYVAATRARELLVLPRLDVAPSKSAWISLLDLSIADLPALDLSHLPADMGAAAAVQPNLQTREKFAEEAAAIADSHRRLLWLAPSRDENSTGLLLQPEAAEVWASSDSDQPSSAEVPAAIQGGRERGLILHKLLEEVLTGETADTVTALTERARALVVAIGKPVVDDPAKGLSPVELAECVTRTLALPDIVRLRPTLAPEFPVYASLFADNLEQATAGITDATSVGEDGKPQAVIDWKSDVQPSPETIEHYRAQVRNYLDMTGTERGLIVLVTSGLVLPVSPSPVSGASAA</sequence>
<name>A0A5M6I0R7_9HYPH</name>
<accession>A0A5M6I0R7</accession>
<dbReference type="InterPro" id="IPR000212">
    <property type="entry name" value="DNA_helicase_UvrD/REP"/>
</dbReference>
<dbReference type="Gene3D" id="3.40.50.300">
    <property type="entry name" value="P-loop containing nucleotide triphosphate hydrolases"/>
    <property type="match status" value="4"/>
</dbReference>
<protein>
    <recommendedName>
        <fullName evidence="12">DNA 3'-5' helicase</fullName>
        <ecNumber evidence="12">5.6.2.4</ecNumber>
    </recommendedName>
</protein>
<evidence type="ECO:0000313" key="17">
    <source>
        <dbReference type="EMBL" id="KAA5601781.1"/>
    </source>
</evidence>
<feature type="binding site" evidence="14">
    <location>
        <begin position="29"/>
        <end position="36"/>
    </location>
    <ligand>
        <name>ATP</name>
        <dbReference type="ChEBI" id="CHEBI:30616"/>
    </ligand>
</feature>
<evidence type="ECO:0000256" key="6">
    <source>
        <dbReference type="ARBA" id="ARBA00022839"/>
    </source>
</evidence>
<dbReference type="EMBL" id="VWPL01000012">
    <property type="protein sequence ID" value="KAA5601781.1"/>
    <property type="molecule type" value="Genomic_DNA"/>
</dbReference>
<dbReference type="GO" id="GO:0009338">
    <property type="term" value="C:exodeoxyribonuclease V complex"/>
    <property type="evidence" value="ECO:0007669"/>
    <property type="project" value="TreeGrafter"/>
</dbReference>
<dbReference type="GO" id="GO:0003677">
    <property type="term" value="F:DNA binding"/>
    <property type="evidence" value="ECO:0007669"/>
    <property type="project" value="UniProtKB-KW"/>
</dbReference>
<evidence type="ECO:0000256" key="5">
    <source>
        <dbReference type="ARBA" id="ARBA00022806"/>
    </source>
</evidence>
<evidence type="ECO:0000256" key="8">
    <source>
        <dbReference type="ARBA" id="ARBA00023125"/>
    </source>
</evidence>
<evidence type="ECO:0000256" key="7">
    <source>
        <dbReference type="ARBA" id="ARBA00022840"/>
    </source>
</evidence>
<keyword evidence="4 14" id="KW-0378">Hydrolase</keyword>
<dbReference type="GO" id="GO:0005524">
    <property type="term" value="F:ATP binding"/>
    <property type="evidence" value="ECO:0007669"/>
    <property type="project" value="UniProtKB-UniRule"/>
</dbReference>
<keyword evidence="3" id="KW-0227">DNA damage</keyword>
<evidence type="ECO:0000256" key="14">
    <source>
        <dbReference type="PROSITE-ProRule" id="PRU00560"/>
    </source>
</evidence>
<evidence type="ECO:0000313" key="18">
    <source>
        <dbReference type="Proteomes" id="UP000323886"/>
    </source>
</evidence>
<dbReference type="PROSITE" id="PS51217">
    <property type="entry name" value="UVRD_HELICASE_CTER"/>
    <property type="match status" value="1"/>
</dbReference>
<evidence type="ECO:0000259" key="15">
    <source>
        <dbReference type="PROSITE" id="PS51198"/>
    </source>
</evidence>
<dbReference type="Gene3D" id="3.90.320.10">
    <property type="match status" value="1"/>
</dbReference>
<dbReference type="GO" id="GO:0005829">
    <property type="term" value="C:cytosol"/>
    <property type="evidence" value="ECO:0007669"/>
    <property type="project" value="TreeGrafter"/>
</dbReference>
<dbReference type="InterPro" id="IPR027417">
    <property type="entry name" value="P-loop_NTPase"/>
</dbReference>
<evidence type="ECO:0000256" key="13">
    <source>
        <dbReference type="ARBA" id="ARBA00048988"/>
    </source>
</evidence>
<keyword evidence="8" id="KW-0238">DNA-binding</keyword>
<dbReference type="Pfam" id="PF13361">
    <property type="entry name" value="UvrD_C"/>
    <property type="match status" value="2"/>
</dbReference>
<keyword evidence="2 14" id="KW-0547">Nucleotide-binding</keyword>
<feature type="domain" description="UvrD-like helicase C-terminal" evidence="16">
    <location>
        <begin position="478"/>
        <end position="784"/>
    </location>
</feature>
<comment type="catalytic activity">
    <reaction evidence="13">
        <text>ATP + H2O = ADP + phosphate + H(+)</text>
        <dbReference type="Rhea" id="RHEA:13065"/>
        <dbReference type="ChEBI" id="CHEBI:15377"/>
        <dbReference type="ChEBI" id="CHEBI:15378"/>
        <dbReference type="ChEBI" id="CHEBI:30616"/>
        <dbReference type="ChEBI" id="CHEBI:43474"/>
        <dbReference type="ChEBI" id="CHEBI:456216"/>
        <dbReference type="EC" id="5.6.2.4"/>
    </reaction>
</comment>
<keyword evidence="1" id="KW-0540">Nuclease</keyword>
<dbReference type="OrthoDB" id="9810135at2"/>
<dbReference type="InterPro" id="IPR014017">
    <property type="entry name" value="DNA_helicase_UvrD-like_C"/>
</dbReference>
<evidence type="ECO:0000259" key="16">
    <source>
        <dbReference type="PROSITE" id="PS51217"/>
    </source>
</evidence>
<keyword evidence="10" id="KW-0413">Isomerase</keyword>
<gene>
    <name evidence="17" type="ORF">F1193_08710</name>
</gene>
<dbReference type="EC" id="5.6.2.4" evidence="12"/>
<dbReference type="PANTHER" id="PTHR11070">
    <property type="entry name" value="UVRD / RECB / PCRA DNA HELICASE FAMILY MEMBER"/>
    <property type="match status" value="1"/>
</dbReference>
<evidence type="ECO:0000256" key="2">
    <source>
        <dbReference type="ARBA" id="ARBA00022741"/>
    </source>
</evidence>
<evidence type="ECO:0000256" key="12">
    <source>
        <dbReference type="ARBA" id="ARBA00034808"/>
    </source>
</evidence>
<comment type="catalytic activity">
    <reaction evidence="11">
        <text>Couples ATP hydrolysis with the unwinding of duplex DNA by translocating in the 3'-5' direction.</text>
        <dbReference type="EC" id="5.6.2.4"/>
    </reaction>
</comment>
<keyword evidence="6" id="KW-0269">Exonuclease</keyword>
<evidence type="ECO:0000256" key="4">
    <source>
        <dbReference type="ARBA" id="ARBA00022801"/>
    </source>
</evidence>
<comment type="caution">
    <text evidence="17">The sequence shown here is derived from an EMBL/GenBank/DDBJ whole genome shotgun (WGS) entry which is preliminary data.</text>
</comment>
<evidence type="ECO:0000256" key="11">
    <source>
        <dbReference type="ARBA" id="ARBA00034617"/>
    </source>
</evidence>